<dbReference type="EMBL" id="JBIRWE010000003">
    <property type="protein sequence ID" value="MFI1964548.1"/>
    <property type="molecule type" value="Genomic_DNA"/>
</dbReference>
<keyword evidence="2" id="KW-1185">Reference proteome</keyword>
<dbReference type="Proteomes" id="UP001611548">
    <property type="component" value="Unassembled WGS sequence"/>
</dbReference>
<sequence length="40" mass="4126">MCRRSGLGHVLLGEVVAEPAGGELEAGHRVEGLQQLDALG</sequence>
<proteinExistence type="predicted"/>
<accession>A0ABW7UPZ1</accession>
<organism evidence="1 2">
    <name type="scientific">Streptomyces pathocidini</name>
    <dbReference type="NCBI Taxonomy" id="1650571"/>
    <lineage>
        <taxon>Bacteria</taxon>
        <taxon>Bacillati</taxon>
        <taxon>Actinomycetota</taxon>
        <taxon>Actinomycetes</taxon>
        <taxon>Kitasatosporales</taxon>
        <taxon>Streptomycetaceae</taxon>
        <taxon>Streptomyces</taxon>
    </lineage>
</organism>
<name>A0ABW7UPZ1_9ACTN</name>
<comment type="caution">
    <text evidence="1">The sequence shown here is derived from an EMBL/GenBank/DDBJ whole genome shotgun (WGS) entry which is preliminary data.</text>
</comment>
<gene>
    <name evidence="1" type="ORF">ACH429_10560</name>
</gene>
<reference evidence="1 2" key="1">
    <citation type="submission" date="2024-10" db="EMBL/GenBank/DDBJ databases">
        <title>The Natural Products Discovery Center: Release of the First 8490 Sequenced Strains for Exploring Actinobacteria Biosynthetic Diversity.</title>
        <authorList>
            <person name="Kalkreuter E."/>
            <person name="Kautsar S.A."/>
            <person name="Yang D."/>
            <person name="Bader C.D."/>
            <person name="Teijaro C.N."/>
            <person name="Fluegel L."/>
            <person name="Davis C.M."/>
            <person name="Simpson J.R."/>
            <person name="Lauterbach L."/>
            <person name="Steele A.D."/>
            <person name="Gui C."/>
            <person name="Meng S."/>
            <person name="Li G."/>
            <person name="Viehrig K."/>
            <person name="Ye F."/>
            <person name="Su P."/>
            <person name="Kiefer A.F."/>
            <person name="Nichols A."/>
            <person name="Cepeda A.J."/>
            <person name="Yan W."/>
            <person name="Fan B."/>
            <person name="Jiang Y."/>
            <person name="Adhikari A."/>
            <person name="Zheng C.-J."/>
            <person name="Schuster L."/>
            <person name="Cowan T.M."/>
            <person name="Smanski M.J."/>
            <person name="Chevrette M.G."/>
            <person name="De Carvalho L.P.S."/>
            <person name="Shen B."/>
        </authorList>
    </citation>
    <scope>NUCLEOTIDE SEQUENCE [LARGE SCALE GENOMIC DNA]</scope>
    <source>
        <strain evidence="1 2">NPDC020327</strain>
    </source>
</reference>
<protein>
    <submittedName>
        <fullName evidence="1">Uncharacterized protein</fullName>
    </submittedName>
</protein>
<evidence type="ECO:0000313" key="1">
    <source>
        <dbReference type="EMBL" id="MFI1964548.1"/>
    </source>
</evidence>
<evidence type="ECO:0000313" key="2">
    <source>
        <dbReference type="Proteomes" id="UP001611548"/>
    </source>
</evidence>
<dbReference type="RefSeq" id="WP_276202460.1">
    <property type="nucleotide sequence ID" value="NZ_JBIRWE010000003.1"/>
</dbReference>